<proteinExistence type="inferred from homology"/>
<dbReference type="Gene3D" id="3.40.190.10">
    <property type="entry name" value="Periplasmic binding protein-like II"/>
    <property type="match status" value="2"/>
</dbReference>
<evidence type="ECO:0000256" key="1">
    <source>
        <dbReference type="ARBA" id="ARBA00004418"/>
    </source>
</evidence>
<dbReference type="SUPFAM" id="SSF53850">
    <property type="entry name" value="Periplasmic binding protein-like II"/>
    <property type="match status" value="1"/>
</dbReference>
<gene>
    <name evidence="4" type="ORF">ACFSOZ_14530</name>
</gene>
<comment type="similarity">
    <text evidence="2">Belongs to the bacterial solute-binding protein SsuA/TauA family.</text>
</comment>
<dbReference type="PANTHER" id="PTHR30024:SF47">
    <property type="entry name" value="TAURINE-BINDING PERIPLASMIC PROTEIN"/>
    <property type="match status" value="1"/>
</dbReference>
<dbReference type="RefSeq" id="WP_379099019.1">
    <property type="nucleotide sequence ID" value="NZ_JBHUGZ010000010.1"/>
</dbReference>
<name>A0ABW4UAG8_9HYPH</name>
<sequence length="334" mass="37256">MQIIQSRRRFLAGLSAAGAASLVGVRQSLSAEPPPETTRIRLIRIPSICQAPQYVAEELLRSEGFTEVHYLQKRGTADIAPALASGEADLSAHFAAPLLLHLEAGDPIVILAGLHVGCFELFGTDRVQAIRDLKGKTVAVPSLDSSRYVFLAAMTAYVGLDLHKDIQFVTHPGPESIRLLSEGKIDAYLGFPPEPQEMREQQIGHVVISSTVDRPWSQYFCCMLAGNREFVRTNPVATKRALRAILKAADFCTSEPEQSARFLVEQGYTRRYDHALQVIKGLPYGWREYSAEDTLRFYALRLHEIGMLKSTPQKLLAQGTDWRFFSELKKELKT</sequence>
<comment type="caution">
    <text evidence="4">The sequence shown here is derived from an EMBL/GenBank/DDBJ whole genome shotgun (WGS) entry which is preliminary data.</text>
</comment>
<protein>
    <submittedName>
        <fullName evidence="4">ABC transporter substrate-binding protein</fullName>
    </submittedName>
</protein>
<evidence type="ECO:0000256" key="3">
    <source>
        <dbReference type="ARBA" id="ARBA00022729"/>
    </source>
</evidence>
<evidence type="ECO:0000313" key="4">
    <source>
        <dbReference type="EMBL" id="MFD1983874.1"/>
    </source>
</evidence>
<dbReference type="Pfam" id="PF13379">
    <property type="entry name" value="NMT1_2"/>
    <property type="match status" value="1"/>
</dbReference>
<dbReference type="InterPro" id="IPR019546">
    <property type="entry name" value="TAT_signal_bac_arc"/>
</dbReference>
<organism evidence="4 5">
    <name type="scientific">Mesorhizobium newzealandense</name>
    <dbReference type="NCBI Taxonomy" id="1300302"/>
    <lineage>
        <taxon>Bacteria</taxon>
        <taxon>Pseudomonadati</taxon>
        <taxon>Pseudomonadota</taxon>
        <taxon>Alphaproteobacteria</taxon>
        <taxon>Hyphomicrobiales</taxon>
        <taxon>Phyllobacteriaceae</taxon>
        <taxon>Mesorhizobium</taxon>
    </lineage>
</organism>
<dbReference type="EMBL" id="JBHUGZ010000010">
    <property type="protein sequence ID" value="MFD1983874.1"/>
    <property type="molecule type" value="Genomic_DNA"/>
</dbReference>
<comment type="subcellular location">
    <subcellularLocation>
        <location evidence="1">Periplasm</location>
    </subcellularLocation>
</comment>
<evidence type="ECO:0000313" key="5">
    <source>
        <dbReference type="Proteomes" id="UP001597405"/>
    </source>
</evidence>
<dbReference type="Proteomes" id="UP001597405">
    <property type="component" value="Unassembled WGS sequence"/>
</dbReference>
<dbReference type="PANTHER" id="PTHR30024">
    <property type="entry name" value="ALIPHATIC SULFONATES-BINDING PROTEIN-RELATED"/>
    <property type="match status" value="1"/>
</dbReference>
<keyword evidence="5" id="KW-1185">Reference proteome</keyword>
<accession>A0ABW4UAG8</accession>
<evidence type="ECO:0000256" key="2">
    <source>
        <dbReference type="ARBA" id="ARBA00010742"/>
    </source>
</evidence>
<dbReference type="InterPro" id="IPR006311">
    <property type="entry name" value="TAT_signal"/>
</dbReference>
<dbReference type="PROSITE" id="PS51318">
    <property type="entry name" value="TAT"/>
    <property type="match status" value="1"/>
</dbReference>
<keyword evidence="3" id="KW-0732">Signal</keyword>
<reference evidence="5" key="1">
    <citation type="journal article" date="2019" name="Int. J. Syst. Evol. Microbiol.">
        <title>The Global Catalogue of Microorganisms (GCM) 10K type strain sequencing project: providing services to taxonomists for standard genome sequencing and annotation.</title>
        <authorList>
            <consortium name="The Broad Institute Genomics Platform"/>
            <consortium name="The Broad Institute Genome Sequencing Center for Infectious Disease"/>
            <person name="Wu L."/>
            <person name="Ma J."/>
        </authorList>
    </citation>
    <scope>NUCLEOTIDE SEQUENCE [LARGE SCALE GENOMIC DNA]</scope>
    <source>
        <strain evidence="5">CGMCC 1.16225</strain>
    </source>
</reference>
<dbReference type="NCBIfam" id="TIGR01409">
    <property type="entry name" value="TAT_signal_seq"/>
    <property type="match status" value="1"/>
</dbReference>